<evidence type="ECO:0000313" key="2">
    <source>
        <dbReference type="EMBL" id="MCL6677712.1"/>
    </source>
</evidence>
<evidence type="ECO:0000256" key="1">
    <source>
        <dbReference type="SAM" id="SignalP"/>
    </source>
</evidence>
<feature type="chain" id="PRO_5047018017" description="TrbI/VirB10 family protein" evidence="1">
    <location>
        <begin position="17"/>
        <end position="217"/>
    </location>
</feature>
<dbReference type="RefSeq" id="WP_249866710.1">
    <property type="nucleotide sequence ID" value="NZ_JAMGBC010000001.1"/>
</dbReference>
<organism evidence="2 3">
    <name type="scientific">Sphingomonas anseongensis</name>
    <dbReference type="NCBI Taxonomy" id="2908207"/>
    <lineage>
        <taxon>Bacteria</taxon>
        <taxon>Pseudomonadati</taxon>
        <taxon>Pseudomonadota</taxon>
        <taxon>Alphaproteobacteria</taxon>
        <taxon>Sphingomonadales</taxon>
        <taxon>Sphingomonadaceae</taxon>
        <taxon>Sphingomonas</taxon>
    </lineage>
</organism>
<reference evidence="2" key="1">
    <citation type="submission" date="2022-05" db="EMBL/GenBank/DDBJ databases">
        <authorList>
            <person name="Jo J.-H."/>
            <person name="Im W.-T."/>
        </authorList>
    </citation>
    <scope>NUCLEOTIDE SEQUENCE</scope>
    <source>
        <strain evidence="2">RG327</strain>
    </source>
</reference>
<proteinExistence type="predicted"/>
<gene>
    <name evidence="2" type="ORF">LZ519_00030</name>
</gene>
<keyword evidence="1" id="KW-0732">Signal</keyword>
<name>A0ABT0RBT0_9SPHN</name>
<protein>
    <recommendedName>
        <fullName evidence="4">TrbI/VirB10 family protein</fullName>
    </recommendedName>
</protein>
<evidence type="ECO:0000313" key="3">
    <source>
        <dbReference type="Proteomes" id="UP001165343"/>
    </source>
</evidence>
<evidence type="ECO:0008006" key="4">
    <source>
        <dbReference type="Google" id="ProtNLM"/>
    </source>
</evidence>
<keyword evidence="3" id="KW-1185">Reference proteome</keyword>
<feature type="signal peptide" evidence="1">
    <location>
        <begin position="1"/>
        <end position="16"/>
    </location>
</feature>
<dbReference type="EMBL" id="JAMGBC010000001">
    <property type="protein sequence ID" value="MCL6677712.1"/>
    <property type="molecule type" value="Genomic_DNA"/>
</dbReference>
<sequence length="217" mass="22077">MTISLFALAAAAAAQAVAPQASIQSAPAATVAPAAPQAVIIQAPTSNVVRAGTEVPLRLEEGLDSNDKALRVGQQFRMSVASDVRLGNLVVIPAGSLATGEITDLRRKGMWGKSGRINARVLSVRVGDRLIRLTGNFDDKGVTGTAGVVAAIAFVPIAGFFMTGTSAKIPAGGGVKGFLDEDIQIAVPQAAAPVQSQPVQVLSVQPGPAAQGQAKQH</sequence>
<accession>A0ABT0RBT0</accession>
<dbReference type="Proteomes" id="UP001165343">
    <property type="component" value="Unassembled WGS sequence"/>
</dbReference>
<comment type="caution">
    <text evidence="2">The sequence shown here is derived from an EMBL/GenBank/DDBJ whole genome shotgun (WGS) entry which is preliminary data.</text>
</comment>